<feature type="compositionally biased region" description="Basic and acidic residues" evidence="6">
    <location>
        <begin position="435"/>
        <end position="450"/>
    </location>
</feature>
<feature type="compositionally biased region" description="Basic and acidic residues" evidence="6">
    <location>
        <begin position="634"/>
        <end position="649"/>
    </location>
</feature>
<protein>
    <recommendedName>
        <fullName evidence="5">DNA 3'-5' helicase</fullName>
        <ecNumber evidence="5">5.6.2.4</ecNumber>
    </recommendedName>
</protein>
<reference evidence="7" key="2">
    <citation type="journal article" date="2019" name="IMA Fungus">
        <title>Genome sequencing and comparison of five Tilletia species to identify candidate genes for the detection of regulated species infecting wheat.</title>
        <authorList>
            <person name="Nguyen H.D.T."/>
            <person name="Sultana T."/>
            <person name="Kesanakurti P."/>
            <person name="Hambleton S."/>
        </authorList>
    </citation>
    <scope>NUCLEOTIDE SEQUENCE</scope>
    <source>
        <strain evidence="7">DAOMC 236416</strain>
    </source>
</reference>
<dbReference type="GO" id="GO:0000724">
    <property type="term" value="P:double-strand break repair via homologous recombination"/>
    <property type="evidence" value="ECO:0007669"/>
    <property type="project" value="TreeGrafter"/>
</dbReference>
<dbReference type="AlphaFoldDB" id="A0A177T9V6"/>
<evidence type="ECO:0000256" key="3">
    <source>
        <dbReference type="ARBA" id="ARBA00022840"/>
    </source>
</evidence>
<keyword evidence="2" id="KW-0547">Nucleotide-binding</keyword>
<feature type="region of interest" description="Disordered" evidence="6">
    <location>
        <begin position="1"/>
        <end position="21"/>
    </location>
</feature>
<evidence type="ECO:0000256" key="2">
    <source>
        <dbReference type="ARBA" id="ARBA00022741"/>
    </source>
</evidence>
<dbReference type="PROSITE" id="PS51194">
    <property type="entry name" value="HELICASE_CTER"/>
    <property type="match status" value="1"/>
</dbReference>
<dbReference type="GO" id="GO:0009378">
    <property type="term" value="F:four-way junction helicase activity"/>
    <property type="evidence" value="ECO:0007669"/>
    <property type="project" value="TreeGrafter"/>
</dbReference>
<evidence type="ECO:0000256" key="6">
    <source>
        <dbReference type="SAM" id="MobiDB-lite"/>
    </source>
</evidence>
<accession>A0A177T9V6</accession>
<dbReference type="EC" id="5.6.2.4" evidence="5"/>
<keyword evidence="3" id="KW-0067">ATP-binding</keyword>
<feature type="region of interest" description="Disordered" evidence="6">
    <location>
        <begin position="417"/>
        <end position="450"/>
    </location>
</feature>
<comment type="caution">
    <text evidence="7">The sequence shown here is derived from an EMBL/GenBank/DDBJ whole genome shotgun (WGS) entry which is preliminary data.</text>
</comment>
<sequence length="726" mass="80901">MNSNIESNPSQRQQQQPASIPAISGARTASQANLPDARQTASKQARLLHQPLSWPDIVKQLPYTPKQYQIKAIEATAAGKDCLIIAPTGSGKGYILNMLLKALPLLRFIVLEPLVLLQEELKDRIGDEAIYVHSGNRSPELLKDIQRGKYRMVFLSPEMAIGNAFREVLMDKAFEASLGAVIFDEAQVLKDWAVDSQFRKGFKEISVLRHMAQVPGMAMSGTLPPSYREEVRKHFELQDEVLIDIGTDRPNIELVVQPIRHSMSSYLDVLACIPELHEDPPTTDEEHAALKAKCKPTIVYIDNKTQQLDLFHAVRSWYSRIDLADSVLLVSADMSDSHRSQIKLLVEKGEALCIVSTSALGMGSDMRKITRVVQWRLTGSLPATMQKLGRAGRDPSTKAEAIILADKWSIPRAAQDALDRDGQLPTEPVPEGEDEGSHNVRSETTKARESADSDLLRVVQTAFLRRGCIRTLVNELLGQPPADQLPSPEAIFGTLAKDLPCCSVCSKRDVMQVPEEFLGRKADDSRAREGITKLQEMVEPELRQWRINKWKEEWSQLDAPSWLGVSYFMRVEDISEVVKHLGKIDRGLAAGEDGVVGRFVSMQANVLVVPQLTTKLREIIAEFDAQKEKARQEKQAAADLARQERANEKLRKHAAKKDAAAQSKRDANAGEGSSQSARPRYSCGACKKWNLENPEKEPLNATGHTGKCWPQQRRIVPRDGTHKPTL</sequence>
<reference evidence="7" key="1">
    <citation type="submission" date="2016-04" db="EMBL/GenBank/DDBJ databases">
        <authorList>
            <person name="Nguyen H.D."/>
            <person name="Samba Siva P."/>
            <person name="Cullis J."/>
            <person name="Levesque C.A."/>
            <person name="Hambleton S."/>
        </authorList>
    </citation>
    <scope>NUCLEOTIDE SEQUENCE</scope>
    <source>
        <strain evidence="7">DAOMC 236416</strain>
    </source>
</reference>
<dbReference type="InterPro" id="IPR027417">
    <property type="entry name" value="P-loop_NTPase"/>
</dbReference>
<feature type="compositionally biased region" description="Polar residues" evidence="6">
    <location>
        <begin position="1"/>
        <end position="18"/>
    </location>
</feature>
<proteinExistence type="inferred from homology"/>
<dbReference type="GO" id="GO:0005737">
    <property type="term" value="C:cytoplasm"/>
    <property type="evidence" value="ECO:0007669"/>
    <property type="project" value="TreeGrafter"/>
</dbReference>
<dbReference type="InterPro" id="IPR014001">
    <property type="entry name" value="Helicase_ATP-bd"/>
</dbReference>
<dbReference type="GO" id="GO:0003676">
    <property type="term" value="F:nucleic acid binding"/>
    <property type="evidence" value="ECO:0007669"/>
    <property type="project" value="InterPro"/>
</dbReference>
<dbReference type="InterPro" id="IPR011545">
    <property type="entry name" value="DEAD/DEAH_box_helicase_dom"/>
</dbReference>
<comment type="similarity">
    <text evidence="1">Belongs to the helicase family. RecQ subfamily.</text>
</comment>
<dbReference type="Pfam" id="PF00270">
    <property type="entry name" value="DEAD"/>
    <property type="match status" value="1"/>
</dbReference>
<evidence type="ECO:0000313" key="7">
    <source>
        <dbReference type="EMBL" id="KAE8256237.1"/>
    </source>
</evidence>
<dbReference type="GO" id="GO:0043138">
    <property type="term" value="F:3'-5' DNA helicase activity"/>
    <property type="evidence" value="ECO:0007669"/>
    <property type="project" value="UniProtKB-EC"/>
</dbReference>
<gene>
    <name evidence="7" type="ORF">A4X13_0g2781</name>
</gene>
<dbReference type="Gene3D" id="3.40.50.300">
    <property type="entry name" value="P-loop containing nucleotide triphosphate hydrolases"/>
    <property type="match status" value="2"/>
</dbReference>
<dbReference type="GO" id="GO:0005694">
    <property type="term" value="C:chromosome"/>
    <property type="evidence" value="ECO:0007669"/>
    <property type="project" value="TreeGrafter"/>
</dbReference>
<dbReference type="SUPFAM" id="SSF52540">
    <property type="entry name" value="P-loop containing nucleoside triphosphate hydrolases"/>
    <property type="match status" value="1"/>
</dbReference>
<evidence type="ECO:0000256" key="5">
    <source>
        <dbReference type="ARBA" id="ARBA00034808"/>
    </source>
</evidence>
<evidence type="ECO:0000256" key="4">
    <source>
        <dbReference type="ARBA" id="ARBA00034617"/>
    </source>
</evidence>
<organism evidence="7 8">
    <name type="scientific">Tilletia indica</name>
    <dbReference type="NCBI Taxonomy" id="43049"/>
    <lineage>
        <taxon>Eukaryota</taxon>
        <taxon>Fungi</taxon>
        <taxon>Dikarya</taxon>
        <taxon>Basidiomycota</taxon>
        <taxon>Ustilaginomycotina</taxon>
        <taxon>Exobasidiomycetes</taxon>
        <taxon>Tilletiales</taxon>
        <taxon>Tilletiaceae</taxon>
        <taxon>Tilletia</taxon>
    </lineage>
</organism>
<evidence type="ECO:0000256" key="1">
    <source>
        <dbReference type="ARBA" id="ARBA00005446"/>
    </source>
</evidence>
<dbReference type="Proteomes" id="UP000077521">
    <property type="component" value="Unassembled WGS sequence"/>
</dbReference>
<dbReference type="PANTHER" id="PTHR13710:SF154">
    <property type="entry name" value="RECQ HELICASE, PUTATIVE (AFU_ORTHOLOGUE AFUA_6G14720)-RELATED"/>
    <property type="match status" value="1"/>
</dbReference>
<feature type="compositionally biased region" description="Basic and acidic residues" evidence="6">
    <location>
        <begin position="689"/>
        <end position="698"/>
    </location>
</feature>
<evidence type="ECO:0000313" key="8">
    <source>
        <dbReference type="Proteomes" id="UP000077521"/>
    </source>
</evidence>
<feature type="compositionally biased region" description="Basic and acidic residues" evidence="6">
    <location>
        <begin position="656"/>
        <end position="668"/>
    </location>
</feature>
<dbReference type="PROSITE" id="PS51192">
    <property type="entry name" value="HELICASE_ATP_BIND_1"/>
    <property type="match status" value="1"/>
</dbReference>
<comment type="catalytic activity">
    <reaction evidence="4">
        <text>Couples ATP hydrolysis with the unwinding of duplex DNA by translocating in the 3'-5' direction.</text>
        <dbReference type="EC" id="5.6.2.4"/>
    </reaction>
</comment>
<dbReference type="EMBL" id="LWDF02000140">
    <property type="protein sequence ID" value="KAE8256237.1"/>
    <property type="molecule type" value="Genomic_DNA"/>
</dbReference>
<dbReference type="GO" id="GO:0005524">
    <property type="term" value="F:ATP binding"/>
    <property type="evidence" value="ECO:0007669"/>
    <property type="project" value="UniProtKB-KW"/>
</dbReference>
<dbReference type="InterPro" id="IPR001650">
    <property type="entry name" value="Helicase_C-like"/>
</dbReference>
<feature type="region of interest" description="Disordered" evidence="6">
    <location>
        <begin position="634"/>
        <end position="726"/>
    </location>
</feature>
<feature type="compositionally biased region" description="Basic and acidic residues" evidence="6">
    <location>
        <begin position="716"/>
        <end position="726"/>
    </location>
</feature>
<keyword evidence="8" id="KW-1185">Reference proteome</keyword>
<dbReference type="SMART" id="SM00487">
    <property type="entry name" value="DEXDc"/>
    <property type="match status" value="1"/>
</dbReference>
<dbReference type="Pfam" id="PF00271">
    <property type="entry name" value="Helicase_C"/>
    <property type="match status" value="1"/>
</dbReference>
<dbReference type="PANTHER" id="PTHR13710">
    <property type="entry name" value="DNA HELICASE RECQ FAMILY MEMBER"/>
    <property type="match status" value="1"/>
</dbReference>
<name>A0A177T9V6_9BASI</name>